<reference evidence="9 10" key="1">
    <citation type="submission" date="2023-10" db="EMBL/GenBank/DDBJ databases">
        <title>Comparative genomics analysis reveals potential genetic determinants of host preference in Cryptosporidium xiaoi.</title>
        <authorList>
            <person name="Xiao L."/>
            <person name="Li J."/>
        </authorList>
    </citation>
    <scope>NUCLEOTIDE SEQUENCE [LARGE SCALE GENOMIC DNA]</scope>
    <source>
        <strain evidence="9 10">52996</strain>
    </source>
</reference>
<keyword evidence="6" id="KW-0804">Transcription</keyword>
<evidence type="ECO:0000256" key="2">
    <source>
        <dbReference type="ARBA" id="ARBA00012418"/>
    </source>
</evidence>
<comment type="caution">
    <text evidence="9">The sequence shown here is derived from an EMBL/GenBank/DDBJ whole genome shotgun (WGS) entry which is preliminary data.</text>
</comment>
<evidence type="ECO:0000259" key="8">
    <source>
        <dbReference type="Pfam" id="PF04998"/>
    </source>
</evidence>
<dbReference type="GO" id="GO:0005736">
    <property type="term" value="C:RNA polymerase I complex"/>
    <property type="evidence" value="ECO:0007669"/>
    <property type="project" value="TreeGrafter"/>
</dbReference>
<sequence length="464" mass="52629">MYTVSSIRSNKFCNQENDEVDEFISKYVLNQTGDRNMGIFKGSMNSVLQKGGSAYFGSGSNDPISTGQDTEYKNSDYLETNEEDSGSKKEPQNSENADEDFDVEYKGENNNDNEDDNTSVESDSSTSDEDNDKDEYKEDKYDHKDDDRENDRDEDYDKDESGIIDDYSAENKSKRMSNSESNSSIIDEKKIPHVNVKILNKQLLKHVNDLDIDRKTSTIKICLGWKVKKCPHYIDFLPVLRNTISKTSIQSISNLRNARITRSNNSSNSDSTKSILSDYEVTVEGTNVGHVFKISPKCVDHNRIRFNDIQTVYKYYGVEAARQCIINELRNVFSVYGINVDYRHLTLISDSITSSGNLRVFNRMGIICHNVSPFLQMSFETSLKFLTEACLRNASDNLKSPAGCISVGGMTRIGTGISRTLTEFNVEKADYTKENESQDEINGKHRKNKKDSSDAKSESRFKFL</sequence>
<proteinExistence type="inferred from homology"/>
<dbReference type="Gene3D" id="1.10.150.390">
    <property type="match status" value="1"/>
</dbReference>
<dbReference type="InterPro" id="IPR045867">
    <property type="entry name" value="DNA-dir_RpoC_beta_prime"/>
</dbReference>
<dbReference type="GO" id="GO:0003677">
    <property type="term" value="F:DNA binding"/>
    <property type="evidence" value="ECO:0007669"/>
    <property type="project" value="InterPro"/>
</dbReference>
<dbReference type="EC" id="2.7.7.6" evidence="2"/>
<evidence type="ECO:0000313" key="10">
    <source>
        <dbReference type="Proteomes" id="UP001311799"/>
    </source>
</evidence>
<dbReference type="Pfam" id="PF04998">
    <property type="entry name" value="RNA_pol_Rpb1_5"/>
    <property type="match status" value="1"/>
</dbReference>
<dbReference type="SUPFAM" id="SSF64484">
    <property type="entry name" value="beta and beta-prime subunits of DNA dependent RNA-polymerase"/>
    <property type="match status" value="1"/>
</dbReference>
<evidence type="ECO:0000256" key="1">
    <source>
        <dbReference type="ARBA" id="ARBA00006460"/>
    </source>
</evidence>
<dbReference type="GO" id="GO:0003899">
    <property type="term" value="F:DNA-directed RNA polymerase activity"/>
    <property type="evidence" value="ECO:0007669"/>
    <property type="project" value="UniProtKB-EC"/>
</dbReference>
<evidence type="ECO:0000256" key="3">
    <source>
        <dbReference type="ARBA" id="ARBA00022478"/>
    </source>
</evidence>
<dbReference type="InterPro" id="IPR007081">
    <property type="entry name" value="RNA_pol_Rpb1_5"/>
</dbReference>
<evidence type="ECO:0000256" key="7">
    <source>
        <dbReference type="SAM" id="MobiDB-lite"/>
    </source>
</evidence>
<keyword evidence="10" id="KW-1185">Reference proteome</keyword>
<feature type="region of interest" description="Disordered" evidence="7">
    <location>
        <begin position="51"/>
        <end position="184"/>
    </location>
</feature>
<feature type="compositionally biased region" description="Basic and acidic residues" evidence="7">
    <location>
        <begin position="450"/>
        <end position="464"/>
    </location>
</feature>
<keyword evidence="3" id="KW-0240">DNA-directed RNA polymerase</keyword>
<feature type="domain" description="RNA polymerase Rpb1" evidence="8">
    <location>
        <begin position="162"/>
        <end position="370"/>
    </location>
</feature>
<name>A0AAV9XSW0_9CRYT</name>
<evidence type="ECO:0000256" key="6">
    <source>
        <dbReference type="ARBA" id="ARBA00023163"/>
    </source>
</evidence>
<feature type="compositionally biased region" description="Basic and acidic residues" evidence="7">
    <location>
        <begin position="134"/>
        <end position="151"/>
    </location>
</feature>
<dbReference type="Proteomes" id="UP001311799">
    <property type="component" value="Unassembled WGS sequence"/>
</dbReference>
<dbReference type="AlphaFoldDB" id="A0AAV9XSW0"/>
<keyword evidence="5" id="KW-0548">Nucleotidyltransferase</keyword>
<accession>A0AAV9XSW0</accession>
<dbReference type="PANTHER" id="PTHR19376">
    <property type="entry name" value="DNA-DIRECTED RNA POLYMERASE"/>
    <property type="match status" value="1"/>
</dbReference>
<gene>
    <name evidence="9" type="ORF">RS030_91556</name>
</gene>
<evidence type="ECO:0000313" key="9">
    <source>
        <dbReference type="EMBL" id="KAK6587548.1"/>
    </source>
</evidence>
<protein>
    <recommendedName>
        <fullName evidence="2">DNA-directed RNA polymerase</fullName>
        <ecNumber evidence="2">2.7.7.6</ecNumber>
    </recommendedName>
</protein>
<feature type="region of interest" description="Disordered" evidence="7">
    <location>
        <begin position="431"/>
        <end position="464"/>
    </location>
</feature>
<dbReference type="EMBL" id="JAWDEY010000037">
    <property type="protein sequence ID" value="KAK6587548.1"/>
    <property type="molecule type" value="Genomic_DNA"/>
</dbReference>
<dbReference type="GO" id="GO:0006351">
    <property type="term" value="P:DNA-templated transcription"/>
    <property type="evidence" value="ECO:0007669"/>
    <property type="project" value="InterPro"/>
</dbReference>
<evidence type="ECO:0000256" key="4">
    <source>
        <dbReference type="ARBA" id="ARBA00022679"/>
    </source>
</evidence>
<dbReference type="PANTHER" id="PTHR19376:SF11">
    <property type="entry name" value="DNA-DIRECTED RNA POLYMERASE I SUBUNIT RPA1"/>
    <property type="match status" value="1"/>
</dbReference>
<keyword evidence="4" id="KW-0808">Transferase</keyword>
<evidence type="ECO:0000256" key="5">
    <source>
        <dbReference type="ARBA" id="ARBA00022695"/>
    </source>
</evidence>
<feature type="compositionally biased region" description="Polar residues" evidence="7">
    <location>
        <begin position="58"/>
        <end position="69"/>
    </location>
</feature>
<organism evidence="9 10">
    <name type="scientific">Cryptosporidium xiaoi</name>
    <dbReference type="NCBI Taxonomy" id="659607"/>
    <lineage>
        <taxon>Eukaryota</taxon>
        <taxon>Sar</taxon>
        <taxon>Alveolata</taxon>
        <taxon>Apicomplexa</taxon>
        <taxon>Conoidasida</taxon>
        <taxon>Coccidia</taxon>
        <taxon>Eucoccidiorida</taxon>
        <taxon>Eimeriorina</taxon>
        <taxon>Cryptosporidiidae</taxon>
        <taxon>Cryptosporidium</taxon>
    </lineage>
</organism>
<comment type="similarity">
    <text evidence="1">Belongs to the RNA polymerase beta' chain family.</text>
</comment>